<comment type="caution">
    <text evidence="2">The sequence shown here is derived from an EMBL/GenBank/DDBJ whole genome shotgun (WGS) entry which is preliminary data.</text>
</comment>
<evidence type="ECO:0000259" key="1">
    <source>
        <dbReference type="Pfam" id="PF08241"/>
    </source>
</evidence>
<dbReference type="Gene3D" id="3.40.50.150">
    <property type="entry name" value="Vaccinia Virus protein VP39"/>
    <property type="match status" value="1"/>
</dbReference>
<dbReference type="RefSeq" id="WP_185664800.1">
    <property type="nucleotide sequence ID" value="NZ_JACLAW010000010.1"/>
</dbReference>
<dbReference type="Proteomes" id="UP000566813">
    <property type="component" value="Unassembled WGS sequence"/>
</dbReference>
<dbReference type="EMBL" id="JACLAW010000010">
    <property type="protein sequence ID" value="MBC2666496.1"/>
    <property type="molecule type" value="Genomic_DNA"/>
</dbReference>
<accession>A0A7X1FT49</accession>
<dbReference type="PANTHER" id="PTHR43591">
    <property type="entry name" value="METHYLTRANSFERASE"/>
    <property type="match status" value="1"/>
</dbReference>
<dbReference type="InterPro" id="IPR029063">
    <property type="entry name" value="SAM-dependent_MTases_sf"/>
</dbReference>
<gene>
    <name evidence="2" type="ORF">H7F51_13290</name>
</gene>
<dbReference type="GO" id="GO:0008757">
    <property type="term" value="F:S-adenosylmethionine-dependent methyltransferase activity"/>
    <property type="evidence" value="ECO:0007669"/>
    <property type="project" value="InterPro"/>
</dbReference>
<organism evidence="2 3">
    <name type="scientific">Novosphingobium flavum</name>
    <dbReference type="NCBI Taxonomy" id="1778672"/>
    <lineage>
        <taxon>Bacteria</taxon>
        <taxon>Pseudomonadati</taxon>
        <taxon>Pseudomonadota</taxon>
        <taxon>Alphaproteobacteria</taxon>
        <taxon>Sphingomonadales</taxon>
        <taxon>Sphingomonadaceae</taxon>
        <taxon>Novosphingobium</taxon>
    </lineage>
</organism>
<dbReference type="Pfam" id="PF08241">
    <property type="entry name" value="Methyltransf_11"/>
    <property type="match status" value="1"/>
</dbReference>
<evidence type="ECO:0000313" key="2">
    <source>
        <dbReference type="EMBL" id="MBC2666496.1"/>
    </source>
</evidence>
<name>A0A7X1FT49_9SPHN</name>
<feature type="domain" description="Methyltransferase type 11" evidence="1">
    <location>
        <begin position="44"/>
        <end position="143"/>
    </location>
</feature>
<dbReference type="InterPro" id="IPR013216">
    <property type="entry name" value="Methyltransf_11"/>
</dbReference>
<keyword evidence="2" id="KW-0489">Methyltransferase</keyword>
<reference evidence="2 3" key="1">
    <citation type="submission" date="2020-08" db="EMBL/GenBank/DDBJ databases">
        <title>The genome sequence of type strain Novosphingobium flavum NBRC 111647.</title>
        <authorList>
            <person name="Liu Y."/>
        </authorList>
    </citation>
    <scope>NUCLEOTIDE SEQUENCE [LARGE SCALE GENOMIC DNA]</scope>
    <source>
        <strain evidence="2 3">NBRC 111647</strain>
    </source>
</reference>
<dbReference type="GO" id="GO:0032259">
    <property type="term" value="P:methylation"/>
    <property type="evidence" value="ECO:0007669"/>
    <property type="project" value="UniProtKB-KW"/>
</dbReference>
<evidence type="ECO:0000313" key="3">
    <source>
        <dbReference type="Proteomes" id="UP000566813"/>
    </source>
</evidence>
<dbReference type="CDD" id="cd02440">
    <property type="entry name" value="AdoMet_MTases"/>
    <property type="match status" value="1"/>
</dbReference>
<dbReference type="SUPFAM" id="SSF53335">
    <property type="entry name" value="S-adenosyl-L-methionine-dependent methyltransferases"/>
    <property type="match status" value="1"/>
</dbReference>
<sequence>MTLDSNFTGSIPATYEECLVPALFAPYAADMVERAVALYPRAVLEIAAGTGVVSHSLAAALEEAGLGSRVVATDLNPAMLAVAAARAAPANLTFEPADAMDLPFADHAFDLVLAQFGVMFFPDKVTAFREVRRVLVRGGTFVFNLWDRLDANPGALAVHLALQDAVPEPRPGFLARVPYGHHDTVQLGQDLREAGFTEIAVDRVALSSPPGSAEHVARGLCLGSPAAGELAVHPQEARDAALAAATLAALAAEPETGFPMSALVVTAR</sequence>
<keyword evidence="2" id="KW-0808">Transferase</keyword>
<protein>
    <submittedName>
        <fullName evidence="2">Methyltransferase domain-containing protein</fullName>
    </submittedName>
</protein>
<dbReference type="AlphaFoldDB" id="A0A7X1FT49"/>
<proteinExistence type="predicted"/>
<keyword evidence="3" id="KW-1185">Reference proteome</keyword>
<dbReference type="PANTHER" id="PTHR43591:SF110">
    <property type="entry name" value="RHODANESE DOMAIN-CONTAINING PROTEIN"/>
    <property type="match status" value="1"/>
</dbReference>